<proteinExistence type="predicted"/>
<dbReference type="SUPFAM" id="SSF48208">
    <property type="entry name" value="Six-hairpin glycosidases"/>
    <property type="match status" value="1"/>
</dbReference>
<dbReference type="Pfam" id="PF17389">
    <property type="entry name" value="Bac_rhamnosid6H"/>
    <property type="match status" value="1"/>
</dbReference>
<name>A0ABW0HLE5_9BACL</name>
<organism evidence="3 4">
    <name type="scientific">Cohnella soli</name>
    <dbReference type="NCBI Taxonomy" id="425005"/>
    <lineage>
        <taxon>Bacteria</taxon>
        <taxon>Bacillati</taxon>
        <taxon>Bacillota</taxon>
        <taxon>Bacilli</taxon>
        <taxon>Bacillales</taxon>
        <taxon>Paenibacillaceae</taxon>
        <taxon>Cohnella</taxon>
    </lineage>
</organism>
<reference evidence="4" key="1">
    <citation type="journal article" date="2019" name="Int. J. Syst. Evol. Microbiol.">
        <title>The Global Catalogue of Microorganisms (GCM) 10K type strain sequencing project: providing services to taxonomists for standard genome sequencing and annotation.</title>
        <authorList>
            <consortium name="The Broad Institute Genomics Platform"/>
            <consortium name="The Broad Institute Genome Sequencing Center for Infectious Disease"/>
            <person name="Wu L."/>
            <person name="Ma J."/>
        </authorList>
    </citation>
    <scope>NUCLEOTIDE SEQUENCE [LARGE SCALE GENOMIC DNA]</scope>
    <source>
        <strain evidence="4">CGMCC 1.18575</strain>
    </source>
</reference>
<dbReference type="Gene3D" id="2.60.420.10">
    <property type="entry name" value="Maltose phosphorylase, domain 3"/>
    <property type="match status" value="1"/>
</dbReference>
<dbReference type="InterPro" id="IPR008928">
    <property type="entry name" value="6-hairpin_glycosidase_sf"/>
</dbReference>
<dbReference type="Pfam" id="PF17390">
    <property type="entry name" value="Bac_rhamnosid_C"/>
    <property type="match status" value="1"/>
</dbReference>
<dbReference type="PANTHER" id="PTHR34987:SF4">
    <property type="entry name" value="ALPHA-L-RHAMNOSIDASE C-TERMINAL DOMAIN-CONTAINING PROTEIN"/>
    <property type="match status" value="1"/>
</dbReference>
<dbReference type="Gene3D" id="1.50.10.10">
    <property type="match status" value="1"/>
</dbReference>
<dbReference type="InterPro" id="IPR035396">
    <property type="entry name" value="Bac_rhamnosid6H"/>
</dbReference>
<keyword evidence="4" id="KW-1185">Reference proteome</keyword>
<evidence type="ECO:0000259" key="1">
    <source>
        <dbReference type="Pfam" id="PF17389"/>
    </source>
</evidence>
<dbReference type="InterPro" id="IPR012341">
    <property type="entry name" value="6hp_glycosidase-like_sf"/>
</dbReference>
<feature type="domain" description="Alpha-L-rhamnosidase C-terminal" evidence="2">
    <location>
        <begin position="702"/>
        <end position="769"/>
    </location>
</feature>
<dbReference type="Proteomes" id="UP001596113">
    <property type="component" value="Unassembled WGS sequence"/>
</dbReference>
<dbReference type="RefSeq" id="WP_378130166.1">
    <property type="nucleotide sequence ID" value="NZ_JBHSMI010000009.1"/>
</dbReference>
<dbReference type="Gene3D" id="2.60.120.560">
    <property type="entry name" value="Exo-inulinase, domain 1"/>
    <property type="match status" value="1"/>
</dbReference>
<dbReference type="EMBL" id="JBHSMI010000009">
    <property type="protein sequence ID" value="MFC5402069.1"/>
    <property type="molecule type" value="Genomic_DNA"/>
</dbReference>
<dbReference type="PANTHER" id="PTHR34987">
    <property type="entry name" value="C, PUTATIVE (AFU_ORTHOLOGUE AFUA_3G02880)-RELATED"/>
    <property type="match status" value="1"/>
</dbReference>
<accession>A0ABW0HLE5</accession>
<evidence type="ECO:0000313" key="3">
    <source>
        <dbReference type="EMBL" id="MFC5402069.1"/>
    </source>
</evidence>
<evidence type="ECO:0000313" key="4">
    <source>
        <dbReference type="Proteomes" id="UP001596113"/>
    </source>
</evidence>
<protein>
    <submittedName>
        <fullName evidence="3">Alpha-L-rhamnosidase C-terminal domain-containing protein</fullName>
    </submittedName>
</protein>
<evidence type="ECO:0000259" key="2">
    <source>
        <dbReference type="Pfam" id="PF17390"/>
    </source>
</evidence>
<feature type="domain" description="Alpha-L-rhamnosidase six-hairpin glycosidase" evidence="1">
    <location>
        <begin position="385"/>
        <end position="616"/>
    </location>
</feature>
<dbReference type="InterPro" id="IPR035398">
    <property type="entry name" value="Bac_rhamnosid_C"/>
</dbReference>
<sequence length="820" mass="91891">MNSGEKYILTPAAKRLFGAAIHSISGGVENAEHLLKSDGQTAKLDYSDGGAKPSVLIDLGPSAPGGYPIFRVASQTGRPTLRIAYSDWYEWIVDPVHGANGDFSRGSCTYLGVELPVPPANPYRYELYTIEADGVYIAPMIQGQQRWVRIELDTPGSVELDYFAFENVADMSPYKGSFLSSDDSLNRLWYASTYTAQTASFPHSDAWTIVDGWLLPRKLARSNEVGLSVDGAAWQDYRFSFQFIIRRNPGPVSAIGWIVRAPDENNGYVGQIDLDGRFHLFKRVDGVYVRLKPSVQLAETIVDGRVYRLKVRLNGSLIETLLDGALIDATIDETFREGKVGFCQPLDKWALVRDVRVENANGTLLFVDDFQGDLSHWSFARTAPYIADGAKRDRLPWLGDLDWAGRNLYYAFDNYTYMKETIRMFAFHQTPEGYIWAACYPENQVKPATGEYGYYQSDEFSAWFAPVLADYVLFTGDLAFAREMYPTVVKGFEYLWNYVEGDGLFFQRYETSKGIWGHILERTGKGTYVNLLLYDAFKEGAFLAGKLGFEADAAEFEEKAEIIRQGIQSHLWDEEQRYFVELKGSREFNFYANALALAIGFPDDEQAAAVSAKLKETDMGKYQSLAIRGKFRYGRDEDAIGTLRNPGGGVDWLGALTDWRGPHATWECMTYPPIALPAGKNWGDSSHPDTAVAHLLSGYVLGVQPTEPGFRTFEAIPHPCDLQWAEGTVPTPYGEIRVKWETIEDRFRMSLEAPVGTIASVGIPKTQDQSYAIRLNGDLVFHSDSATMSPARSPLIDEDRLYVYIRGLGPGRCDIERLPL</sequence>
<gene>
    <name evidence="3" type="ORF">ACFPOF_04900</name>
</gene>
<comment type="caution">
    <text evidence="3">The sequence shown here is derived from an EMBL/GenBank/DDBJ whole genome shotgun (WGS) entry which is preliminary data.</text>
</comment>